<dbReference type="OrthoDB" id="25954at2"/>
<dbReference type="GO" id="GO:0020037">
    <property type="term" value="F:heme binding"/>
    <property type="evidence" value="ECO:0007669"/>
    <property type="project" value="InterPro"/>
</dbReference>
<evidence type="ECO:0000313" key="2">
    <source>
        <dbReference type="Proteomes" id="UP000262802"/>
    </source>
</evidence>
<dbReference type="Gene3D" id="1.10.490.10">
    <property type="entry name" value="Globins"/>
    <property type="match status" value="1"/>
</dbReference>
<proteinExistence type="predicted"/>
<dbReference type="InterPro" id="IPR009050">
    <property type="entry name" value="Globin-like_sf"/>
</dbReference>
<protein>
    <submittedName>
        <fullName evidence="1">Group III truncated hemoglobin</fullName>
    </submittedName>
</protein>
<dbReference type="KEGG" id="hyh:D3Y59_11775"/>
<name>A0A3B7R2M6_9BACT</name>
<dbReference type="CDD" id="cd08916">
    <property type="entry name" value="TrHb3_P"/>
    <property type="match status" value="1"/>
</dbReference>
<keyword evidence="2" id="KW-1185">Reference proteome</keyword>
<accession>A0A3B7R2M6</accession>
<dbReference type="Proteomes" id="UP000262802">
    <property type="component" value="Chromosome"/>
</dbReference>
<gene>
    <name evidence="1" type="ORF">D3Y59_11775</name>
</gene>
<evidence type="ECO:0000313" key="1">
    <source>
        <dbReference type="EMBL" id="AYA37663.1"/>
    </source>
</evidence>
<sequence length="125" mass="13634">MKTAPTSALTDITREADVKTLVDCFCEKVDHDEVLSPVYNAVARVYWPHHLFSMYDFWSSKLLGSKPAPATEAPVQEAGLAFAGPHSGRWLNLFNATVQEHFAGPKAEEAKATARTIAQSDEASA</sequence>
<dbReference type="AlphaFoldDB" id="A0A3B7R2M6"/>
<dbReference type="InterPro" id="IPR012292">
    <property type="entry name" value="Globin/Proto"/>
</dbReference>
<organism evidence="1 2">
    <name type="scientific">Hymenobacter oligotrophus</name>
    <dbReference type="NCBI Taxonomy" id="2319843"/>
    <lineage>
        <taxon>Bacteria</taxon>
        <taxon>Pseudomonadati</taxon>
        <taxon>Bacteroidota</taxon>
        <taxon>Cytophagia</taxon>
        <taxon>Cytophagales</taxon>
        <taxon>Hymenobacteraceae</taxon>
        <taxon>Hymenobacter</taxon>
    </lineage>
</organism>
<dbReference type="RefSeq" id="WP_119445229.1">
    <property type="nucleotide sequence ID" value="NZ_CP032317.1"/>
</dbReference>
<dbReference type="SUPFAM" id="SSF46458">
    <property type="entry name" value="Globin-like"/>
    <property type="match status" value="1"/>
</dbReference>
<dbReference type="EMBL" id="CP032317">
    <property type="protein sequence ID" value="AYA37663.1"/>
    <property type="molecule type" value="Genomic_DNA"/>
</dbReference>
<reference evidence="1 2" key="1">
    <citation type="submission" date="2018-09" db="EMBL/GenBank/DDBJ databases">
        <title>Hymenobacter medium sp. nov., isolated from R2A medium.</title>
        <authorList>
            <person name="Yingchao G."/>
        </authorList>
    </citation>
    <scope>NUCLEOTIDE SEQUENCE [LARGE SCALE GENOMIC DNA]</scope>
    <source>
        <strain evidence="2">sh-6</strain>
    </source>
</reference>
<dbReference type="GO" id="GO:0019825">
    <property type="term" value="F:oxygen binding"/>
    <property type="evidence" value="ECO:0007669"/>
    <property type="project" value="InterPro"/>
</dbReference>